<evidence type="ECO:0000313" key="1">
    <source>
        <dbReference type="EMBL" id="GBL97889.1"/>
    </source>
</evidence>
<keyword evidence="2" id="KW-1185">Reference proteome</keyword>
<comment type="caution">
    <text evidence="1">The sequence shown here is derived from an EMBL/GenBank/DDBJ whole genome shotgun (WGS) entry which is preliminary data.</text>
</comment>
<reference evidence="1 2" key="1">
    <citation type="journal article" date="2019" name="Sci. Rep.">
        <title>Orb-weaving spider Araneus ventricosus genome elucidates the spidroin gene catalogue.</title>
        <authorList>
            <person name="Kono N."/>
            <person name="Nakamura H."/>
            <person name="Ohtoshi R."/>
            <person name="Moran D.A.P."/>
            <person name="Shinohara A."/>
            <person name="Yoshida Y."/>
            <person name="Fujiwara M."/>
            <person name="Mori M."/>
            <person name="Tomita M."/>
            <person name="Arakawa K."/>
        </authorList>
    </citation>
    <scope>NUCLEOTIDE SEQUENCE [LARGE SCALE GENOMIC DNA]</scope>
</reference>
<dbReference type="AlphaFoldDB" id="A0A4Y2C1C0"/>
<proteinExistence type="predicted"/>
<name>A0A4Y2C1C0_ARAVE</name>
<dbReference type="Proteomes" id="UP000499080">
    <property type="component" value="Unassembled WGS sequence"/>
</dbReference>
<evidence type="ECO:0000313" key="2">
    <source>
        <dbReference type="Proteomes" id="UP000499080"/>
    </source>
</evidence>
<sequence length="113" mass="12644">MTAGIVRIVRKLPSSPNISGRATLPKKASAADVKSITLNERGWKLQSDIRTAIVFCLMGRSLIDRVNRNFGQADSNSLTSYSQKNVIPLRHTPERFIYWKDVCNVRKLENGVG</sequence>
<accession>A0A4Y2C1C0</accession>
<dbReference type="EMBL" id="BGPR01000134">
    <property type="protein sequence ID" value="GBL97889.1"/>
    <property type="molecule type" value="Genomic_DNA"/>
</dbReference>
<organism evidence="1 2">
    <name type="scientific">Araneus ventricosus</name>
    <name type="common">Orbweaver spider</name>
    <name type="synonym">Epeira ventricosa</name>
    <dbReference type="NCBI Taxonomy" id="182803"/>
    <lineage>
        <taxon>Eukaryota</taxon>
        <taxon>Metazoa</taxon>
        <taxon>Ecdysozoa</taxon>
        <taxon>Arthropoda</taxon>
        <taxon>Chelicerata</taxon>
        <taxon>Arachnida</taxon>
        <taxon>Araneae</taxon>
        <taxon>Araneomorphae</taxon>
        <taxon>Entelegynae</taxon>
        <taxon>Araneoidea</taxon>
        <taxon>Araneidae</taxon>
        <taxon>Araneus</taxon>
    </lineage>
</organism>
<gene>
    <name evidence="1" type="ORF">AVEN_127002_1</name>
</gene>
<protein>
    <submittedName>
        <fullName evidence="1">Uncharacterized protein</fullName>
    </submittedName>
</protein>